<keyword evidence="2" id="KW-0418">Kinase</keyword>
<evidence type="ECO:0000313" key="2">
    <source>
        <dbReference type="EMBL" id="SEQ44813.1"/>
    </source>
</evidence>
<dbReference type="SUPFAM" id="SSF51206">
    <property type="entry name" value="cAMP-binding domain-like"/>
    <property type="match status" value="1"/>
</dbReference>
<dbReference type="PROSITE" id="PS50042">
    <property type="entry name" value="CNMP_BINDING_3"/>
    <property type="match status" value="1"/>
</dbReference>
<proteinExistence type="predicted"/>
<dbReference type="CDD" id="cd00038">
    <property type="entry name" value="CAP_ED"/>
    <property type="match status" value="1"/>
</dbReference>
<evidence type="ECO:0000313" key="3">
    <source>
        <dbReference type="Proteomes" id="UP000199021"/>
    </source>
</evidence>
<dbReference type="Gene3D" id="2.60.120.10">
    <property type="entry name" value="Jelly Rolls"/>
    <property type="match status" value="1"/>
</dbReference>
<dbReference type="InterPro" id="IPR000595">
    <property type="entry name" value="cNMP-bd_dom"/>
</dbReference>
<accession>A0A1H9G482</accession>
<gene>
    <name evidence="2" type="ORF">SAMN05444359_11029</name>
</gene>
<dbReference type="InterPro" id="IPR018490">
    <property type="entry name" value="cNMP-bd_dom_sf"/>
</dbReference>
<dbReference type="InterPro" id="IPR014710">
    <property type="entry name" value="RmlC-like_jellyroll"/>
</dbReference>
<dbReference type="EMBL" id="FOFB01000010">
    <property type="protein sequence ID" value="SEQ44813.1"/>
    <property type="molecule type" value="Genomic_DNA"/>
</dbReference>
<dbReference type="InParanoid" id="A0A1H9G482"/>
<dbReference type="Proteomes" id="UP000199021">
    <property type="component" value="Unassembled WGS sequence"/>
</dbReference>
<dbReference type="OrthoDB" id="792939at2"/>
<dbReference type="RefSeq" id="WP_090168003.1">
    <property type="nucleotide sequence ID" value="NZ_FOFB01000010.1"/>
</dbReference>
<protein>
    <submittedName>
        <fullName evidence="2">cAMP-binding domain of CRP or a regulatory subunit of cAMP-dependent protein kinases</fullName>
    </submittedName>
</protein>
<dbReference type="STRING" id="478744.SAMN05444359_11029"/>
<sequence length="179" mass="21166">MLSPLKTLHDYIQEHQLWQKTIVLKRGDYLHMADDLDDNIYYVVGGTLQSFVLVNDEEQIIRFGYEGDFFTAIDCFISGQPTILYAQAIRKCTLKMIRKSDYIKHIAEQPELSSLWQNIMSWMIIGQLEREIDLLTNDPAERYRRVLERSPRLFQEIPAKYIANYLRMTAETLSRIRRS</sequence>
<feature type="domain" description="Cyclic nucleotide-binding" evidence="1">
    <location>
        <begin position="5"/>
        <end position="102"/>
    </location>
</feature>
<evidence type="ECO:0000259" key="1">
    <source>
        <dbReference type="PROSITE" id="PS50042"/>
    </source>
</evidence>
<dbReference type="Pfam" id="PF00027">
    <property type="entry name" value="cNMP_binding"/>
    <property type="match status" value="1"/>
</dbReference>
<keyword evidence="2" id="KW-0808">Transferase</keyword>
<dbReference type="GO" id="GO:0016301">
    <property type="term" value="F:kinase activity"/>
    <property type="evidence" value="ECO:0007669"/>
    <property type="project" value="UniProtKB-KW"/>
</dbReference>
<name>A0A1H9G482_9BACT</name>
<reference evidence="3" key="1">
    <citation type="submission" date="2016-10" db="EMBL/GenBank/DDBJ databases">
        <authorList>
            <person name="Varghese N."/>
            <person name="Submissions S."/>
        </authorList>
    </citation>
    <scope>NUCLEOTIDE SEQUENCE [LARGE SCALE GENOMIC DNA]</scope>
    <source>
        <strain evidence="3">DSM 24740</strain>
    </source>
</reference>
<dbReference type="AlphaFoldDB" id="A0A1H9G482"/>
<organism evidence="2 3">
    <name type="scientific">Neolewinella agarilytica</name>
    <dbReference type="NCBI Taxonomy" id="478744"/>
    <lineage>
        <taxon>Bacteria</taxon>
        <taxon>Pseudomonadati</taxon>
        <taxon>Bacteroidota</taxon>
        <taxon>Saprospiria</taxon>
        <taxon>Saprospirales</taxon>
        <taxon>Lewinellaceae</taxon>
        <taxon>Neolewinella</taxon>
    </lineage>
</organism>
<keyword evidence="3" id="KW-1185">Reference proteome</keyword>